<dbReference type="EMBL" id="JAHUTI010063706">
    <property type="protein sequence ID" value="MED6253070.1"/>
    <property type="molecule type" value="Genomic_DNA"/>
</dbReference>
<sequence>MLGFSVKNMYLWFLLLRRSQESVNIRTEDGLSLKLSPEILYSDDFQPYESVDMESSSLHSPHSPRCQRDTSKVSRSFGSRPESQEGQANQEHSEKVLLSLEEVKVLRCSLEVSMWRSSRGSAGEESDEEWIEEQIKREESTESLDELGLPLSSSKSSTNSRKSGPNSHLDPANLIVLDFGASPKVSTIWPKVSASDKSKVNIMSTTTKAQRYHELPWDWYVA</sequence>
<name>A0ABU7BSK2_9TELE</name>
<comment type="caution">
    <text evidence="2">The sequence shown here is derived from an EMBL/GenBank/DDBJ whole genome shotgun (WGS) entry which is preliminary data.</text>
</comment>
<accession>A0ABU7BSK2</accession>
<proteinExistence type="predicted"/>
<feature type="compositionally biased region" description="Low complexity" evidence="1">
    <location>
        <begin position="152"/>
        <end position="163"/>
    </location>
</feature>
<organism evidence="2 3">
    <name type="scientific">Ataeniobius toweri</name>
    <dbReference type="NCBI Taxonomy" id="208326"/>
    <lineage>
        <taxon>Eukaryota</taxon>
        <taxon>Metazoa</taxon>
        <taxon>Chordata</taxon>
        <taxon>Craniata</taxon>
        <taxon>Vertebrata</taxon>
        <taxon>Euteleostomi</taxon>
        <taxon>Actinopterygii</taxon>
        <taxon>Neopterygii</taxon>
        <taxon>Teleostei</taxon>
        <taxon>Neoteleostei</taxon>
        <taxon>Acanthomorphata</taxon>
        <taxon>Ovalentaria</taxon>
        <taxon>Atherinomorphae</taxon>
        <taxon>Cyprinodontiformes</taxon>
        <taxon>Goodeidae</taxon>
        <taxon>Ataeniobius</taxon>
    </lineage>
</organism>
<evidence type="ECO:0000313" key="2">
    <source>
        <dbReference type="EMBL" id="MED6253070.1"/>
    </source>
</evidence>
<evidence type="ECO:0000313" key="3">
    <source>
        <dbReference type="Proteomes" id="UP001345963"/>
    </source>
</evidence>
<feature type="region of interest" description="Disordered" evidence="1">
    <location>
        <begin position="117"/>
        <end position="169"/>
    </location>
</feature>
<feature type="region of interest" description="Disordered" evidence="1">
    <location>
        <begin position="51"/>
        <end position="93"/>
    </location>
</feature>
<reference evidence="2 3" key="1">
    <citation type="submission" date="2021-07" db="EMBL/GenBank/DDBJ databases">
        <authorList>
            <person name="Palmer J.M."/>
        </authorList>
    </citation>
    <scope>NUCLEOTIDE SEQUENCE [LARGE SCALE GENOMIC DNA]</scope>
    <source>
        <strain evidence="2 3">AT_MEX2019</strain>
        <tissue evidence="2">Muscle</tissue>
    </source>
</reference>
<gene>
    <name evidence="2" type="ORF">ATANTOWER_021781</name>
</gene>
<dbReference type="Proteomes" id="UP001345963">
    <property type="component" value="Unassembled WGS sequence"/>
</dbReference>
<protein>
    <submittedName>
        <fullName evidence="2">Uncharacterized protein</fullName>
    </submittedName>
</protein>
<keyword evidence="3" id="KW-1185">Reference proteome</keyword>
<evidence type="ECO:0000256" key="1">
    <source>
        <dbReference type="SAM" id="MobiDB-lite"/>
    </source>
</evidence>